<dbReference type="EMBL" id="CP023700">
    <property type="protein sequence ID" value="QEU83725.1"/>
    <property type="molecule type" value="Genomic_DNA"/>
</dbReference>
<evidence type="ECO:0008006" key="4">
    <source>
        <dbReference type="Google" id="ProtNLM"/>
    </source>
</evidence>
<evidence type="ECO:0000313" key="3">
    <source>
        <dbReference type="Proteomes" id="UP000327143"/>
    </source>
</evidence>
<organism evidence="2 3">
    <name type="scientific">Streptomyces viridosporus T7A</name>
    <dbReference type="NCBI Taxonomy" id="665577"/>
    <lineage>
        <taxon>Bacteria</taxon>
        <taxon>Bacillati</taxon>
        <taxon>Actinomycetota</taxon>
        <taxon>Actinomycetes</taxon>
        <taxon>Kitasatosporales</taxon>
        <taxon>Streptomycetaceae</taxon>
        <taxon>Streptomyces</taxon>
    </lineage>
</organism>
<accession>A0ABX6A7J7</accession>
<reference evidence="2 3" key="1">
    <citation type="submission" date="2017-09" db="EMBL/GenBank/DDBJ databases">
        <authorList>
            <person name="Lee N."/>
            <person name="Cho B.-K."/>
        </authorList>
    </citation>
    <scope>NUCLEOTIDE SEQUENCE [LARGE SCALE GENOMIC DNA]</scope>
    <source>
        <strain evidence="2 3">ATCC 39115</strain>
    </source>
</reference>
<evidence type="ECO:0000256" key="1">
    <source>
        <dbReference type="SAM" id="SignalP"/>
    </source>
</evidence>
<keyword evidence="1" id="KW-0732">Signal</keyword>
<name>A0ABX6A7J7_STRVD</name>
<sequence length="134" mass="13849">MKTSRRTVKRVGWAAAVATGLLATSVGTAVATPTVPTAAASPAQATASCAYPYVCLFKNGVKIGQFQDVTSGYQNLPSRPVGTSSSPIVVTNTRHDDVAYIRFSTGTTVCLPPEYTTSLTGTLTGIRISSSATC</sequence>
<keyword evidence="3" id="KW-1185">Reference proteome</keyword>
<feature type="signal peptide" evidence="1">
    <location>
        <begin position="1"/>
        <end position="31"/>
    </location>
</feature>
<evidence type="ECO:0000313" key="2">
    <source>
        <dbReference type="EMBL" id="QEU83725.1"/>
    </source>
</evidence>
<dbReference type="Proteomes" id="UP000327143">
    <property type="component" value="Chromosome"/>
</dbReference>
<feature type="chain" id="PRO_5046797832" description="Peptidase inhibitor family I36" evidence="1">
    <location>
        <begin position="32"/>
        <end position="134"/>
    </location>
</feature>
<proteinExistence type="predicted"/>
<gene>
    <name evidence="2" type="ORF">CP969_02645</name>
</gene>
<dbReference type="RefSeq" id="WP_004993129.1">
    <property type="nucleotide sequence ID" value="NZ_CP023700.1"/>
</dbReference>
<protein>
    <recommendedName>
        <fullName evidence="4">Peptidase inhibitor family I36</fullName>
    </recommendedName>
</protein>